<dbReference type="InterPro" id="IPR003961">
    <property type="entry name" value="FN3_dom"/>
</dbReference>
<dbReference type="RefSeq" id="WP_068202723.1">
    <property type="nucleotide sequence ID" value="NZ_CP014209.1"/>
</dbReference>
<feature type="domain" description="Fibronectin type-III" evidence="4">
    <location>
        <begin position="219"/>
        <end position="315"/>
    </location>
</feature>
<dbReference type="EMBL" id="CP014209">
    <property type="protein sequence ID" value="ANC31423.1"/>
    <property type="molecule type" value="Genomic_DNA"/>
</dbReference>
<evidence type="ECO:0000256" key="2">
    <source>
        <dbReference type="ARBA" id="ARBA00023295"/>
    </source>
</evidence>
<reference evidence="5 6" key="1">
    <citation type="submission" date="2016-01" db="EMBL/GenBank/DDBJ databases">
        <title>Complete genome sequence of a soil Actinobacterium, Isoptericola dokdonensis DS-3.</title>
        <authorList>
            <person name="Kwon S.-K."/>
            <person name="Kim J.F."/>
        </authorList>
    </citation>
    <scope>NUCLEOTIDE SEQUENCE [LARGE SCALE GENOMIC DNA]</scope>
    <source>
        <strain evidence="5 6">DS-3</strain>
    </source>
</reference>
<dbReference type="PANTHER" id="PTHR13817:SF73">
    <property type="entry name" value="FIBRONECTIN TYPE-III DOMAIN-CONTAINING PROTEIN"/>
    <property type="match status" value="1"/>
</dbReference>
<evidence type="ECO:0000313" key="6">
    <source>
        <dbReference type="Proteomes" id="UP000076794"/>
    </source>
</evidence>
<dbReference type="STRING" id="1300344.I598_1875"/>
<dbReference type="Proteomes" id="UP000076794">
    <property type="component" value="Chromosome"/>
</dbReference>
<dbReference type="CDD" id="cd00063">
    <property type="entry name" value="FN3"/>
    <property type="match status" value="3"/>
</dbReference>
<keyword evidence="2" id="KW-0326">Glycosidase</keyword>
<dbReference type="OrthoDB" id="5241356at2"/>
<evidence type="ECO:0000313" key="5">
    <source>
        <dbReference type="EMBL" id="ANC31423.1"/>
    </source>
</evidence>
<protein>
    <submittedName>
        <fullName evidence="5">Fibronectin type III domain protein</fullName>
    </submittedName>
</protein>
<keyword evidence="1" id="KW-0677">Repeat</keyword>
<accession>A0A161HYD9</accession>
<name>A0A161HYD9_9MICO</name>
<proteinExistence type="predicted"/>
<dbReference type="InterPro" id="IPR036116">
    <property type="entry name" value="FN3_sf"/>
</dbReference>
<keyword evidence="3" id="KW-0119">Carbohydrate metabolism</keyword>
<gene>
    <name evidence="5" type="ORF">I598_1875</name>
</gene>
<dbReference type="PROSITE" id="PS50853">
    <property type="entry name" value="FN3"/>
    <property type="match status" value="3"/>
</dbReference>
<evidence type="ECO:0000256" key="1">
    <source>
        <dbReference type="ARBA" id="ARBA00022737"/>
    </source>
</evidence>
<dbReference type="KEGG" id="ido:I598_1875"/>
<dbReference type="InterPro" id="IPR013783">
    <property type="entry name" value="Ig-like_fold"/>
</dbReference>
<dbReference type="GO" id="GO:0016798">
    <property type="term" value="F:hydrolase activity, acting on glycosyl bonds"/>
    <property type="evidence" value="ECO:0007669"/>
    <property type="project" value="UniProtKB-KW"/>
</dbReference>
<feature type="domain" description="Fibronectin type-III" evidence="4">
    <location>
        <begin position="319"/>
        <end position="414"/>
    </location>
</feature>
<dbReference type="Pfam" id="PF00041">
    <property type="entry name" value="fn3"/>
    <property type="match status" value="3"/>
</dbReference>
<keyword evidence="6" id="KW-1185">Reference proteome</keyword>
<sequence length="451" mass="48428">MAISWGGWNGRLQVGIDVSQSPSSPSNGTTSVTLTIRYYVRTDGYNFADTQTLKLSGDVSGSVEFYNSLTGTNESKLVATRTRTVGLSYSSRASRTFKATLSGAFNGATPTKTRGYTAPYRPAAAPGKVGRPTASPLSTVVDVRWSTPASNGAAVDKYDVLVERPTGGDIDRRNSGTDNYHRMYGMSPGGDYTVRVRAHNSAGWGPWSDKRSFSTAPLPPGKVARPTISAITSSGCNVNYKAPASNGASIDKYEINLERASSSTDIGRWTDPNGSPFFGVDGLNRASDYVIQVRAHNSAGWGDWSDRAPFTTAATRPDKPARPTAPAEYVTTQTMRVYYENPNTGGDAITTWQVRLEDTSGTVLGTFDDGNGPPYYSGITGLQPGRTYRARVRMRNAVGWSDWSEPATFRMLSAVKVGDGTEWIDALLYIGNGTDWVLAEARTGTGTGWAS</sequence>
<dbReference type="SMART" id="SM00060">
    <property type="entry name" value="FN3"/>
    <property type="match status" value="3"/>
</dbReference>
<dbReference type="AlphaFoldDB" id="A0A161HYD9"/>
<dbReference type="GO" id="GO:0000272">
    <property type="term" value="P:polysaccharide catabolic process"/>
    <property type="evidence" value="ECO:0007669"/>
    <property type="project" value="UniProtKB-KW"/>
</dbReference>
<dbReference type="Gene3D" id="2.60.40.10">
    <property type="entry name" value="Immunoglobulins"/>
    <property type="match status" value="3"/>
</dbReference>
<evidence type="ECO:0000259" key="4">
    <source>
        <dbReference type="PROSITE" id="PS50853"/>
    </source>
</evidence>
<keyword evidence="2" id="KW-0378">Hydrolase</keyword>
<organism evidence="5 6">
    <name type="scientific">Isoptericola dokdonensis DS-3</name>
    <dbReference type="NCBI Taxonomy" id="1300344"/>
    <lineage>
        <taxon>Bacteria</taxon>
        <taxon>Bacillati</taxon>
        <taxon>Actinomycetota</taxon>
        <taxon>Actinomycetes</taxon>
        <taxon>Micrococcales</taxon>
        <taxon>Promicromonosporaceae</taxon>
        <taxon>Isoptericola</taxon>
    </lineage>
</organism>
<keyword evidence="3" id="KW-0624">Polysaccharide degradation</keyword>
<dbReference type="PANTHER" id="PTHR13817">
    <property type="entry name" value="TITIN"/>
    <property type="match status" value="1"/>
</dbReference>
<dbReference type="InterPro" id="IPR050964">
    <property type="entry name" value="Striated_Muscle_Regulatory"/>
</dbReference>
<dbReference type="PATRIC" id="fig|1300344.3.peg.1884"/>
<evidence type="ECO:0000256" key="3">
    <source>
        <dbReference type="ARBA" id="ARBA00023326"/>
    </source>
</evidence>
<feature type="domain" description="Fibronectin type-III" evidence="4">
    <location>
        <begin position="125"/>
        <end position="218"/>
    </location>
</feature>
<dbReference type="SUPFAM" id="SSF49265">
    <property type="entry name" value="Fibronectin type III"/>
    <property type="match status" value="2"/>
</dbReference>